<comment type="similarity">
    <text evidence="2">Belongs to the binding-protein-dependent transport system permease family. FecCD subfamily.</text>
</comment>
<dbReference type="InterPro" id="IPR037294">
    <property type="entry name" value="ABC_BtuC-like"/>
</dbReference>
<gene>
    <name evidence="9" type="ORF">SAMN02745174_02485</name>
</gene>
<dbReference type="STRING" id="180163.SAMN02745174_02485"/>
<organism evidence="9 10">
    <name type="scientific">Cetobacterium ceti</name>
    <dbReference type="NCBI Taxonomy" id="180163"/>
    <lineage>
        <taxon>Bacteria</taxon>
        <taxon>Fusobacteriati</taxon>
        <taxon>Fusobacteriota</taxon>
        <taxon>Fusobacteriia</taxon>
        <taxon>Fusobacteriales</taxon>
        <taxon>Fusobacteriaceae</taxon>
        <taxon>Cetobacterium</taxon>
    </lineage>
</organism>
<proteinExistence type="inferred from homology"/>
<dbReference type="Gene3D" id="1.10.3470.10">
    <property type="entry name" value="ABC transporter involved in vitamin B12 uptake, BtuC"/>
    <property type="match status" value="1"/>
</dbReference>
<dbReference type="GO" id="GO:0005886">
    <property type="term" value="C:plasma membrane"/>
    <property type="evidence" value="ECO:0007669"/>
    <property type="project" value="UniProtKB-SubCell"/>
</dbReference>
<dbReference type="FunFam" id="1.10.3470.10:FF:000001">
    <property type="entry name" value="Vitamin B12 ABC transporter permease BtuC"/>
    <property type="match status" value="1"/>
</dbReference>
<feature type="transmembrane region" description="Helical" evidence="8">
    <location>
        <begin position="287"/>
        <end position="309"/>
    </location>
</feature>
<feature type="transmembrane region" description="Helical" evidence="8">
    <location>
        <begin position="155"/>
        <end position="177"/>
    </location>
</feature>
<evidence type="ECO:0000313" key="10">
    <source>
        <dbReference type="Proteomes" id="UP000191153"/>
    </source>
</evidence>
<dbReference type="GO" id="GO:0033214">
    <property type="term" value="P:siderophore-iron import into cell"/>
    <property type="evidence" value="ECO:0007669"/>
    <property type="project" value="TreeGrafter"/>
</dbReference>
<sequence length="343" mass="37289">MKKYNFKLLICILLFLIFVGITMAILLGSVNLSSREVWKIVINKIFNKNIFVPTWKKTVEIIVWKLRMPRIIMSIVVGAALSLVGILMQALTKNSLADPYILGISSGASTGAILVMLLGGGGILTIPFGAFIFAIITSIIVFFNASIKNFSTSKLVLTGVAVSSLFSGITTFLVMSAPRENEIKSAIFWMVGSLSGSDWNIVKISIAALIFSYIIILPFNKELNIMLMGDEMAITLGVNIRKLRGVIVLVSTLLTAFIVSNTGIIGFVGLVIPHISRGIVGSDHKKLIIFSMLLGGLFLLLTDCLARTLVKGQEIPIGVITAILGAPFFLWLIRKNSYKFGGE</sequence>
<dbReference type="GO" id="GO:0022857">
    <property type="term" value="F:transmembrane transporter activity"/>
    <property type="evidence" value="ECO:0007669"/>
    <property type="project" value="InterPro"/>
</dbReference>
<dbReference type="RefSeq" id="WP_078694907.1">
    <property type="nucleotide sequence ID" value="NZ_FUWX01000034.1"/>
</dbReference>
<evidence type="ECO:0000256" key="8">
    <source>
        <dbReference type="SAM" id="Phobius"/>
    </source>
</evidence>
<keyword evidence="3" id="KW-0813">Transport</keyword>
<evidence type="ECO:0000256" key="4">
    <source>
        <dbReference type="ARBA" id="ARBA00022475"/>
    </source>
</evidence>
<dbReference type="Pfam" id="PF01032">
    <property type="entry name" value="FecCD"/>
    <property type="match status" value="1"/>
</dbReference>
<keyword evidence="4" id="KW-1003">Cell membrane</keyword>
<evidence type="ECO:0000256" key="1">
    <source>
        <dbReference type="ARBA" id="ARBA00004651"/>
    </source>
</evidence>
<name>A0A1T4QX66_9FUSO</name>
<evidence type="ECO:0000256" key="2">
    <source>
        <dbReference type="ARBA" id="ARBA00007935"/>
    </source>
</evidence>
<keyword evidence="10" id="KW-1185">Reference proteome</keyword>
<comment type="subcellular location">
    <subcellularLocation>
        <location evidence="1">Cell membrane</location>
        <topology evidence="1">Multi-pass membrane protein</topology>
    </subcellularLocation>
</comment>
<evidence type="ECO:0000256" key="3">
    <source>
        <dbReference type="ARBA" id="ARBA00022448"/>
    </source>
</evidence>
<dbReference type="AlphaFoldDB" id="A0A1T4QX66"/>
<feature type="transmembrane region" description="Helical" evidence="8">
    <location>
        <begin position="197"/>
        <end position="216"/>
    </location>
</feature>
<evidence type="ECO:0000256" key="6">
    <source>
        <dbReference type="ARBA" id="ARBA00022989"/>
    </source>
</evidence>
<feature type="transmembrane region" description="Helical" evidence="8">
    <location>
        <begin position="124"/>
        <end position="143"/>
    </location>
</feature>
<dbReference type="PANTHER" id="PTHR30472:SF18">
    <property type="entry name" value="IRON(III) DICITRATE ABC TRANSPORTER,PERMEASE PROTEIN"/>
    <property type="match status" value="1"/>
</dbReference>
<evidence type="ECO:0000313" key="9">
    <source>
        <dbReference type="EMBL" id="SKA08304.1"/>
    </source>
</evidence>
<feature type="transmembrane region" description="Helical" evidence="8">
    <location>
        <begin position="71"/>
        <end position="88"/>
    </location>
</feature>
<dbReference type="SUPFAM" id="SSF81345">
    <property type="entry name" value="ABC transporter involved in vitamin B12 uptake, BtuC"/>
    <property type="match status" value="1"/>
</dbReference>
<dbReference type="EMBL" id="FUWX01000034">
    <property type="protein sequence ID" value="SKA08304.1"/>
    <property type="molecule type" value="Genomic_DNA"/>
</dbReference>
<keyword evidence="5 8" id="KW-0812">Transmembrane</keyword>
<feature type="transmembrane region" description="Helical" evidence="8">
    <location>
        <begin position="315"/>
        <end position="333"/>
    </location>
</feature>
<dbReference type="PANTHER" id="PTHR30472">
    <property type="entry name" value="FERRIC ENTEROBACTIN TRANSPORT SYSTEM PERMEASE PROTEIN"/>
    <property type="match status" value="1"/>
</dbReference>
<reference evidence="9 10" key="1">
    <citation type="submission" date="2017-02" db="EMBL/GenBank/DDBJ databases">
        <authorList>
            <person name="Peterson S.W."/>
        </authorList>
    </citation>
    <scope>NUCLEOTIDE SEQUENCE [LARGE SCALE GENOMIC DNA]</scope>
    <source>
        <strain evidence="9 10">ATCC 700028</strain>
    </source>
</reference>
<evidence type="ECO:0000256" key="7">
    <source>
        <dbReference type="ARBA" id="ARBA00023136"/>
    </source>
</evidence>
<protein>
    <submittedName>
        <fullName evidence="9">Iron complex transport system permease protein</fullName>
    </submittedName>
</protein>
<keyword evidence="6 8" id="KW-1133">Transmembrane helix</keyword>
<dbReference type="Proteomes" id="UP000191153">
    <property type="component" value="Unassembled WGS sequence"/>
</dbReference>
<dbReference type="CDD" id="cd06550">
    <property type="entry name" value="TM_ABC_iron-siderophores_like"/>
    <property type="match status" value="1"/>
</dbReference>
<dbReference type="OrthoDB" id="9811721at2"/>
<evidence type="ECO:0000256" key="5">
    <source>
        <dbReference type="ARBA" id="ARBA00022692"/>
    </source>
</evidence>
<dbReference type="InterPro" id="IPR000522">
    <property type="entry name" value="ABC_transptr_permease_BtuC"/>
</dbReference>
<feature type="transmembrane region" description="Helical" evidence="8">
    <location>
        <begin position="246"/>
        <end position="275"/>
    </location>
</feature>
<accession>A0A1T4QX66</accession>
<keyword evidence="7 8" id="KW-0472">Membrane</keyword>